<dbReference type="PANTHER" id="PTHR22604">
    <property type="entry name" value="OXIDOREDUCTASES"/>
    <property type="match status" value="1"/>
</dbReference>
<evidence type="ECO:0000256" key="9">
    <source>
        <dbReference type="ARBA" id="ARBA00042988"/>
    </source>
</evidence>
<dbReference type="EC" id="1.1.1.179" evidence="6"/>
<evidence type="ECO:0000259" key="13">
    <source>
        <dbReference type="Pfam" id="PF01408"/>
    </source>
</evidence>
<evidence type="ECO:0000256" key="3">
    <source>
        <dbReference type="ARBA" id="ARBA00022857"/>
    </source>
</evidence>
<dbReference type="GO" id="GO:0000166">
    <property type="term" value="F:nucleotide binding"/>
    <property type="evidence" value="ECO:0007669"/>
    <property type="project" value="InterPro"/>
</dbReference>
<dbReference type="Proteomes" id="UP000298787">
    <property type="component" value="Chromosome 4"/>
</dbReference>
<name>A0A4U5U7V6_COLLU</name>
<evidence type="ECO:0000256" key="8">
    <source>
        <dbReference type="ARBA" id="ARBA00042926"/>
    </source>
</evidence>
<dbReference type="SUPFAM" id="SSF51735">
    <property type="entry name" value="NAD(P)-binding Rossmann-fold domains"/>
    <property type="match status" value="1"/>
</dbReference>
<evidence type="ECO:0000256" key="11">
    <source>
        <dbReference type="ARBA" id="ARBA00047423"/>
    </source>
</evidence>
<comment type="catalytic activity">
    <reaction evidence="12">
        <text>D-xylose + NADP(+) = D-xylono-1,5-lactone + NADPH + H(+)</text>
        <dbReference type="Rhea" id="RHEA:22000"/>
        <dbReference type="ChEBI" id="CHEBI:15378"/>
        <dbReference type="ChEBI" id="CHEBI:15867"/>
        <dbReference type="ChEBI" id="CHEBI:53455"/>
        <dbReference type="ChEBI" id="CHEBI:57783"/>
        <dbReference type="ChEBI" id="CHEBI:58349"/>
        <dbReference type="EC" id="1.1.1.179"/>
    </reaction>
</comment>
<dbReference type="PANTHER" id="PTHR22604:SF105">
    <property type="entry name" value="TRANS-1,2-DIHYDROBENZENE-1,2-DIOL DEHYDROGENASE"/>
    <property type="match status" value="1"/>
</dbReference>
<feature type="domain" description="Gfo/Idh/MocA-like oxidoreductase N-terminal" evidence="13">
    <location>
        <begin position="4"/>
        <end position="121"/>
    </location>
</feature>
<dbReference type="EMBL" id="CM014081">
    <property type="protein sequence ID" value="TKS69821.1"/>
    <property type="molecule type" value="Genomic_DNA"/>
</dbReference>
<sequence length="322" mass="35693">MATRWGICSAGKISHDFTVALKSLPPEEHQVVAVAARELGSAQEFAKKHNIARAYGGYEELARDPDIDVVYIGVIHPYHLSTCLLFMNAKKNVLCEKPLAMNTKEVQEILASAKNNGVFFMEAVWTRFFPASVEIRRLLAEGEVGELKLVKSEFGVPLMHVARSVRKELGGGAMLDLGIYCLQFICMVYGEKPECIQAMGVCLETGVDETVVVTLKFSKNRMAVFTCSMGVQLSNDAIIMGTKGTIRWSMGRKLSTQVPEPYLPLNFINSTGMRYEAEEVRQCLLKGLKESAVMSHADSLLLAEVEDEVRRQVGVVYSQDCQ</sequence>
<protein>
    <recommendedName>
        <fullName evidence="7">Trans-1,2-dihydrobenzene-1,2-diol dehydrogenase</fullName>
        <ecNumber evidence="6">1.1.1.179</ecNumber>
        <ecNumber evidence="5">1.3.1.20</ecNumber>
    </recommendedName>
    <alternativeName>
        <fullName evidence="10">D-xylose 1-dehydrogenase</fullName>
    </alternativeName>
    <alternativeName>
        <fullName evidence="9">D-xylose-NADP dehydrogenase</fullName>
    </alternativeName>
    <alternativeName>
        <fullName evidence="8">Dimeric dihydrodiol dehydrogenase</fullName>
    </alternativeName>
</protein>
<accession>A0A4U5U7V6</accession>
<evidence type="ECO:0000256" key="7">
    <source>
        <dbReference type="ARBA" id="ARBA00040603"/>
    </source>
</evidence>
<evidence type="ECO:0000256" key="1">
    <source>
        <dbReference type="ARBA" id="ARBA00010928"/>
    </source>
</evidence>
<comment type="subunit">
    <text evidence="2">Homodimer.</text>
</comment>
<dbReference type="InterPro" id="IPR000683">
    <property type="entry name" value="Gfo/Idh/MocA-like_OxRdtase_N"/>
</dbReference>
<organism evidence="15 16">
    <name type="scientific">Collichthys lucidus</name>
    <name type="common">Big head croaker</name>
    <name type="synonym">Sciaena lucida</name>
    <dbReference type="NCBI Taxonomy" id="240159"/>
    <lineage>
        <taxon>Eukaryota</taxon>
        <taxon>Metazoa</taxon>
        <taxon>Chordata</taxon>
        <taxon>Craniata</taxon>
        <taxon>Vertebrata</taxon>
        <taxon>Euteleostomi</taxon>
        <taxon>Actinopterygii</taxon>
        <taxon>Neopterygii</taxon>
        <taxon>Teleostei</taxon>
        <taxon>Neoteleostei</taxon>
        <taxon>Acanthomorphata</taxon>
        <taxon>Eupercaria</taxon>
        <taxon>Sciaenidae</taxon>
        <taxon>Collichthys</taxon>
    </lineage>
</organism>
<evidence type="ECO:0000313" key="16">
    <source>
        <dbReference type="Proteomes" id="UP000298787"/>
    </source>
</evidence>
<dbReference type="GO" id="GO:0047837">
    <property type="term" value="F:D-xylose 1-dehydrogenase (NADP+) activity"/>
    <property type="evidence" value="ECO:0007669"/>
    <property type="project" value="UniProtKB-EC"/>
</dbReference>
<evidence type="ECO:0000256" key="5">
    <source>
        <dbReference type="ARBA" id="ARBA00038853"/>
    </source>
</evidence>
<evidence type="ECO:0000259" key="14">
    <source>
        <dbReference type="Pfam" id="PF22725"/>
    </source>
</evidence>
<dbReference type="Gene3D" id="3.30.360.10">
    <property type="entry name" value="Dihydrodipicolinate Reductase, domain 2"/>
    <property type="match status" value="1"/>
</dbReference>
<evidence type="ECO:0000256" key="6">
    <source>
        <dbReference type="ARBA" id="ARBA00038984"/>
    </source>
</evidence>
<feature type="domain" description="GFO/IDH/MocA-like oxidoreductase" evidence="14">
    <location>
        <begin position="134"/>
        <end position="247"/>
    </location>
</feature>
<dbReference type="SUPFAM" id="SSF55347">
    <property type="entry name" value="Glyceraldehyde-3-phosphate dehydrogenase-like, C-terminal domain"/>
    <property type="match status" value="1"/>
</dbReference>
<dbReference type="Pfam" id="PF01408">
    <property type="entry name" value="GFO_IDH_MocA"/>
    <property type="match status" value="1"/>
</dbReference>
<dbReference type="Gene3D" id="3.40.50.720">
    <property type="entry name" value="NAD(P)-binding Rossmann-like Domain"/>
    <property type="match status" value="1"/>
</dbReference>
<gene>
    <name evidence="15" type="ORF">D9C73_003888</name>
</gene>
<keyword evidence="3" id="KW-0521">NADP</keyword>
<dbReference type="InterPro" id="IPR050984">
    <property type="entry name" value="Gfo/Idh/MocA_domain"/>
</dbReference>
<reference evidence="15 16" key="1">
    <citation type="submission" date="2019-01" db="EMBL/GenBank/DDBJ databases">
        <title>Genome Assembly of Collichthys lucidus.</title>
        <authorList>
            <person name="Cai M."/>
            <person name="Xiao S."/>
        </authorList>
    </citation>
    <scope>NUCLEOTIDE SEQUENCE [LARGE SCALE GENOMIC DNA]</scope>
    <source>
        <strain evidence="15">JT15FE1705JMU</strain>
        <tissue evidence="15">Muscle</tissue>
    </source>
</reference>
<evidence type="ECO:0000256" key="12">
    <source>
        <dbReference type="ARBA" id="ARBA00049233"/>
    </source>
</evidence>
<dbReference type="GO" id="GO:0047115">
    <property type="term" value="F:trans-1,2-dihydrobenzene-1,2-diol dehydrogenase activity"/>
    <property type="evidence" value="ECO:0007669"/>
    <property type="project" value="UniProtKB-EC"/>
</dbReference>
<keyword evidence="16" id="KW-1185">Reference proteome</keyword>
<dbReference type="InterPro" id="IPR055170">
    <property type="entry name" value="GFO_IDH_MocA-like_dom"/>
</dbReference>
<evidence type="ECO:0000256" key="10">
    <source>
        <dbReference type="ARBA" id="ARBA00043025"/>
    </source>
</evidence>
<dbReference type="EC" id="1.3.1.20" evidence="5"/>
<comment type="similarity">
    <text evidence="1">Belongs to the Gfo/Idh/MocA family.</text>
</comment>
<dbReference type="Pfam" id="PF22725">
    <property type="entry name" value="GFO_IDH_MocA_C3"/>
    <property type="match status" value="1"/>
</dbReference>
<dbReference type="FunFam" id="3.40.50.720:FF:000269">
    <property type="entry name" value="Trans-1,2-dihydrobenzene-1,2-diol dehydrogenase"/>
    <property type="match status" value="1"/>
</dbReference>
<proteinExistence type="inferred from homology"/>
<evidence type="ECO:0000256" key="2">
    <source>
        <dbReference type="ARBA" id="ARBA00011738"/>
    </source>
</evidence>
<evidence type="ECO:0000256" key="4">
    <source>
        <dbReference type="ARBA" id="ARBA00023002"/>
    </source>
</evidence>
<keyword evidence="4" id="KW-0560">Oxidoreductase</keyword>
<dbReference type="InterPro" id="IPR036291">
    <property type="entry name" value="NAD(P)-bd_dom_sf"/>
</dbReference>
<dbReference type="AlphaFoldDB" id="A0A4U5U7V6"/>
<dbReference type="STRING" id="240159.A0A4U5U7V6"/>
<evidence type="ECO:0000313" key="15">
    <source>
        <dbReference type="EMBL" id="TKS69821.1"/>
    </source>
</evidence>
<comment type="catalytic activity">
    <reaction evidence="11">
        <text>(1R,2R)-1,2-dihydrobenzene-1,2-diol + NADP(+) = catechol + NADPH + H(+)</text>
        <dbReference type="Rhea" id="RHEA:16729"/>
        <dbReference type="ChEBI" id="CHEBI:10702"/>
        <dbReference type="ChEBI" id="CHEBI:15378"/>
        <dbReference type="ChEBI" id="CHEBI:18135"/>
        <dbReference type="ChEBI" id="CHEBI:57783"/>
        <dbReference type="ChEBI" id="CHEBI:58349"/>
        <dbReference type="EC" id="1.3.1.20"/>
    </reaction>
</comment>